<keyword evidence="4" id="KW-1185">Reference proteome</keyword>
<name>A0A813Y6G0_9BILA</name>
<evidence type="ECO:0000313" key="4">
    <source>
        <dbReference type="Proteomes" id="UP000663879"/>
    </source>
</evidence>
<keyword evidence="2" id="KW-0732">Signal</keyword>
<feature type="compositionally biased region" description="Basic and acidic residues" evidence="1">
    <location>
        <begin position="417"/>
        <end position="439"/>
    </location>
</feature>
<evidence type="ECO:0000256" key="2">
    <source>
        <dbReference type="SAM" id="SignalP"/>
    </source>
</evidence>
<reference evidence="3" key="1">
    <citation type="submission" date="2021-02" db="EMBL/GenBank/DDBJ databases">
        <authorList>
            <person name="Nowell W R."/>
        </authorList>
    </citation>
    <scope>NUCLEOTIDE SEQUENCE</scope>
    <source>
        <strain evidence="3">Ploen Becks lab</strain>
    </source>
</reference>
<comment type="caution">
    <text evidence="3">The sequence shown here is derived from an EMBL/GenBank/DDBJ whole genome shotgun (WGS) entry which is preliminary data.</text>
</comment>
<sequence>MNYLLLIAFCLGGIYQLESARTTIRNKKILATKSSIDQKSFNDQKLRDELNQIFTKLELSNLMMYRMISDVNSFVIFDCEKPSYIGPDNQLILLKNHIINYDIERRKDPRIKNESSAYMCDKNENIWRVNPDVFKSKGFIGFDHDKAAEADSNFIVLADEKAIKDYFINIDKDGKITKKAIELAFSIIHHPKYYKVDKTKKSKLVDVFAEQDKKIPKWLRDLRSKQINDLYEKLTVETKNFTIPKQSSLKEDTFGDGYSFIIFDCKEPSILHPTNQLNKPLLEKLNSSLFNIVLKKVGHCSEDNIWRQGKKPDDKSEPEFFLTFDAKGQGLGFSPSIKLLKIMKIKGMCDDYMKYLYHPAYYLKNYKKPEQCTSSSVEKEEEDSIKNILDEHFNKKSTKKNVVNDKKEMRNRKKVIDKKTTSNKKLDISEKLDSVESSKENSSSSSSGFESE</sequence>
<feature type="region of interest" description="Disordered" evidence="1">
    <location>
        <begin position="396"/>
        <end position="452"/>
    </location>
</feature>
<dbReference type="EMBL" id="CAJNOC010001602">
    <property type="protein sequence ID" value="CAF0877604.1"/>
    <property type="molecule type" value="Genomic_DNA"/>
</dbReference>
<feature type="signal peptide" evidence="2">
    <location>
        <begin position="1"/>
        <end position="20"/>
    </location>
</feature>
<protein>
    <submittedName>
        <fullName evidence="3">Uncharacterized protein</fullName>
    </submittedName>
</protein>
<dbReference type="OrthoDB" id="10396679at2759"/>
<dbReference type="Proteomes" id="UP000663879">
    <property type="component" value="Unassembled WGS sequence"/>
</dbReference>
<feature type="chain" id="PRO_5032845647" evidence="2">
    <location>
        <begin position="21"/>
        <end position="452"/>
    </location>
</feature>
<accession>A0A813Y6G0</accession>
<proteinExistence type="predicted"/>
<feature type="compositionally biased region" description="Low complexity" evidence="1">
    <location>
        <begin position="440"/>
        <end position="452"/>
    </location>
</feature>
<gene>
    <name evidence="3" type="ORF">OXX778_LOCUS10249</name>
</gene>
<organism evidence="3 4">
    <name type="scientific">Brachionus calyciflorus</name>
    <dbReference type="NCBI Taxonomy" id="104777"/>
    <lineage>
        <taxon>Eukaryota</taxon>
        <taxon>Metazoa</taxon>
        <taxon>Spiralia</taxon>
        <taxon>Gnathifera</taxon>
        <taxon>Rotifera</taxon>
        <taxon>Eurotatoria</taxon>
        <taxon>Monogononta</taxon>
        <taxon>Pseudotrocha</taxon>
        <taxon>Ploima</taxon>
        <taxon>Brachionidae</taxon>
        <taxon>Brachionus</taxon>
    </lineage>
</organism>
<evidence type="ECO:0000256" key="1">
    <source>
        <dbReference type="SAM" id="MobiDB-lite"/>
    </source>
</evidence>
<dbReference type="AlphaFoldDB" id="A0A813Y6G0"/>
<evidence type="ECO:0000313" key="3">
    <source>
        <dbReference type="EMBL" id="CAF0877604.1"/>
    </source>
</evidence>